<reference evidence="10" key="1">
    <citation type="submission" date="2021-01" db="EMBL/GenBank/DDBJ databases">
        <title>Whole genome shotgun sequence of Rhizocola hellebori NBRC 109834.</title>
        <authorList>
            <person name="Komaki H."/>
            <person name="Tamura T."/>
        </authorList>
    </citation>
    <scope>NUCLEOTIDE SEQUENCE</scope>
    <source>
        <strain evidence="10">NBRC 109834</strain>
    </source>
</reference>
<evidence type="ECO:0000256" key="3">
    <source>
        <dbReference type="ARBA" id="ARBA00022741"/>
    </source>
</evidence>
<dbReference type="HAMAP" id="MF_00120">
    <property type="entry name" value="GatA"/>
    <property type="match status" value="1"/>
</dbReference>
<feature type="active site" description="Charge relay system" evidence="8">
    <location>
        <position position="154"/>
    </location>
</feature>
<evidence type="ECO:0000256" key="5">
    <source>
        <dbReference type="ARBA" id="ARBA00022917"/>
    </source>
</evidence>
<evidence type="ECO:0000259" key="9">
    <source>
        <dbReference type="Pfam" id="PF01425"/>
    </source>
</evidence>
<evidence type="ECO:0000256" key="4">
    <source>
        <dbReference type="ARBA" id="ARBA00022840"/>
    </source>
</evidence>
<keyword evidence="4 8" id="KW-0067">ATP-binding</keyword>
<gene>
    <name evidence="10" type="primary">gatA_2</name>
    <name evidence="8" type="synonym">gatA</name>
    <name evidence="10" type="ORF">Rhe02_54020</name>
</gene>
<dbReference type="InterPro" id="IPR036928">
    <property type="entry name" value="AS_sf"/>
</dbReference>
<feature type="active site" description="Acyl-ester intermediate" evidence="8">
    <location>
        <position position="178"/>
    </location>
</feature>
<dbReference type="GO" id="GO:0030956">
    <property type="term" value="C:glutamyl-tRNA(Gln) amidotransferase complex"/>
    <property type="evidence" value="ECO:0007669"/>
    <property type="project" value="InterPro"/>
</dbReference>
<dbReference type="NCBIfam" id="TIGR00132">
    <property type="entry name" value="gatA"/>
    <property type="match status" value="1"/>
</dbReference>
<keyword evidence="11" id="KW-1185">Reference proteome</keyword>
<dbReference type="Gene3D" id="3.90.1300.10">
    <property type="entry name" value="Amidase signature (AS) domain"/>
    <property type="match status" value="1"/>
</dbReference>
<dbReference type="InterPro" id="IPR023631">
    <property type="entry name" value="Amidase_dom"/>
</dbReference>
<feature type="domain" description="Amidase" evidence="9">
    <location>
        <begin position="23"/>
        <end position="461"/>
    </location>
</feature>
<keyword evidence="3 8" id="KW-0547">Nucleotide-binding</keyword>
<dbReference type="GO" id="GO:0050567">
    <property type="term" value="F:glutaminyl-tRNA synthase (glutamine-hydrolyzing) activity"/>
    <property type="evidence" value="ECO:0007669"/>
    <property type="project" value="UniProtKB-UniRule"/>
</dbReference>
<dbReference type="Pfam" id="PF01425">
    <property type="entry name" value="Amidase"/>
    <property type="match status" value="1"/>
</dbReference>
<dbReference type="PANTHER" id="PTHR11895">
    <property type="entry name" value="TRANSAMIDASE"/>
    <property type="match status" value="1"/>
</dbReference>
<evidence type="ECO:0000313" key="11">
    <source>
        <dbReference type="Proteomes" id="UP000612899"/>
    </source>
</evidence>
<dbReference type="PROSITE" id="PS00571">
    <property type="entry name" value="AMIDASES"/>
    <property type="match status" value="1"/>
</dbReference>
<evidence type="ECO:0000256" key="1">
    <source>
        <dbReference type="ARBA" id="ARBA00008069"/>
    </source>
</evidence>
<proteinExistence type="inferred from homology"/>
<evidence type="ECO:0000256" key="8">
    <source>
        <dbReference type="HAMAP-Rule" id="MF_00120"/>
    </source>
</evidence>
<dbReference type="RefSeq" id="WP_203911129.1">
    <property type="nucleotide sequence ID" value="NZ_BONY01000036.1"/>
</dbReference>
<accession>A0A8J3QB66</accession>
<dbReference type="GO" id="GO:0006412">
    <property type="term" value="P:translation"/>
    <property type="evidence" value="ECO:0007669"/>
    <property type="project" value="UniProtKB-UniRule"/>
</dbReference>
<dbReference type="InterPro" id="IPR000120">
    <property type="entry name" value="Amidase"/>
</dbReference>
<dbReference type="SUPFAM" id="SSF75304">
    <property type="entry name" value="Amidase signature (AS) enzymes"/>
    <property type="match status" value="1"/>
</dbReference>
<evidence type="ECO:0000256" key="7">
    <source>
        <dbReference type="ARBA" id="ARBA00047407"/>
    </source>
</evidence>
<dbReference type="InterPro" id="IPR020556">
    <property type="entry name" value="Amidase_CS"/>
</dbReference>
<evidence type="ECO:0000256" key="6">
    <source>
        <dbReference type="ARBA" id="ARBA00025295"/>
    </source>
</evidence>
<comment type="caution">
    <text evidence="10">The sequence shown here is derived from an EMBL/GenBank/DDBJ whole genome shotgun (WGS) entry which is preliminary data.</text>
</comment>
<comment type="catalytic activity">
    <reaction evidence="7 8">
        <text>L-glutamyl-tRNA(Gln) + L-glutamine + ATP + H2O = L-glutaminyl-tRNA(Gln) + L-glutamate + ADP + phosphate + H(+)</text>
        <dbReference type="Rhea" id="RHEA:17521"/>
        <dbReference type="Rhea" id="RHEA-COMP:9681"/>
        <dbReference type="Rhea" id="RHEA-COMP:9684"/>
        <dbReference type="ChEBI" id="CHEBI:15377"/>
        <dbReference type="ChEBI" id="CHEBI:15378"/>
        <dbReference type="ChEBI" id="CHEBI:29985"/>
        <dbReference type="ChEBI" id="CHEBI:30616"/>
        <dbReference type="ChEBI" id="CHEBI:43474"/>
        <dbReference type="ChEBI" id="CHEBI:58359"/>
        <dbReference type="ChEBI" id="CHEBI:78520"/>
        <dbReference type="ChEBI" id="CHEBI:78521"/>
        <dbReference type="ChEBI" id="CHEBI:456216"/>
        <dbReference type="EC" id="6.3.5.7"/>
    </reaction>
</comment>
<dbReference type="InterPro" id="IPR004412">
    <property type="entry name" value="GatA"/>
</dbReference>
<keyword evidence="2 8" id="KW-0436">Ligase</keyword>
<keyword evidence="5 8" id="KW-0648">Protein biosynthesis</keyword>
<feature type="active site" description="Charge relay system" evidence="8">
    <location>
        <position position="79"/>
    </location>
</feature>
<dbReference type="AlphaFoldDB" id="A0A8J3QB66"/>
<comment type="subunit">
    <text evidence="8">Heterotrimer of A, B and C subunits.</text>
</comment>
<evidence type="ECO:0000256" key="2">
    <source>
        <dbReference type="ARBA" id="ARBA00022598"/>
    </source>
</evidence>
<dbReference type="PANTHER" id="PTHR11895:SF151">
    <property type="entry name" value="GLUTAMYL-TRNA(GLN) AMIDOTRANSFERASE SUBUNIT A"/>
    <property type="match status" value="1"/>
</dbReference>
<organism evidence="10 11">
    <name type="scientific">Rhizocola hellebori</name>
    <dbReference type="NCBI Taxonomy" id="1392758"/>
    <lineage>
        <taxon>Bacteria</taxon>
        <taxon>Bacillati</taxon>
        <taxon>Actinomycetota</taxon>
        <taxon>Actinomycetes</taxon>
        <taxon>Micromonosporales</taxon>
        <taxon>Micromonosporaceae</taxon>
        <taxon>Rhizocola</taxon>
    </lineage>
</organism>
<comment type="function">
    <text evidence="6 8">Allows the formation of correctly charged Gln-tRNA(Gln) through the transamidation of misacylated Glu-tRNA(Gln) in organisms which lack glutaminyl-tRNA synthetase. The reaction takes place in the presence of glutamine and ATP through an activated gamma-phospho-Glu-tRNA(Gln).</text>
</comment>
<dbReference type="GO" id="GO:0005524">
    <property type="term" value="F:ATP binding"/>
    <property type="evidence" value="ECO:0007669"/>
    <property type="project" value="UniProtKB-KW"/>
</dbReference>
<protein>
    <recommendedName>
        <fullName evidence="8">Glutamyl-tRNA(Gln) amidotransferase subunit A</fullName>
        <shortName evidence="8">Glu-ADT subunit A</shortName>
        <ecNumber evidence="8">6.3.5.7</ecNumber>
    </recommendedName>
</protein>
<dbReference type="EC" id="6.3.5.7" evidence="8"/>
<comment type="similarity">
    <text evidence="1 8">Belongs to the amidase family. GatA subfamily.</text>
</comment>
<dbReference type="EMBL" id="BONY01000036">
    <property type="protein sequence ID" value="GIH07335.1"/>
    <property type="molecule type" value="Genomic_DNA"/>
</dbReference>
<name>A0A8J3QB66_9ACTN</name>
<sequence length="475" mass="50922">MTELRTAVEMSDALRERTVSSAELLQTSFDTIDKTDPQVKAFVSYADRDLLLAQARQVDEQRAAGKELPRFAGVPIAIKDNIAVKGQPLTCGSRILENYVAPYTSTAAQRALDGGLLIVGKTNMDEFGFGSSTENSAFQPTRNPHALDRIPGGSSGGSAAAVATGMVPWALGTDTGGSVRQPAAMCGVVGFRPTYGRISRYGLVAFASSLDVIGPLAGTVEDAACLTEMIMGRDPRDSTSLPDRADLHSAPKKMRLGIPDEYMSEACQPEIQEAVQRAAQYARDLGWTVDRVSLPLTEYALYIYYVVASVEAASNLARYDGVKYGYRAAGAPNWDEMIDRSRTYGFGAEAKRRIMLGTFAASAGYQDKFYLNATKVRRKLSDEFAAAFRDFDVLLSPISPTTAWKIGEKIEDPMTMYLQDIYSVPAALAGIPALVIPSGTDNAGLPIGLQLSGPRGGDANVIAAGRALEKVLTPA</sequence>
<dbReference type="Proteomes" id="UP000612899">
    <property type="component" value="Unassembled WGS sequence"/>
</dbReference>
<evidence type="ECO:0000313" key="10">
    <source>
        <dbReference type="EMBL" id="GIH07335.1"/>
    </source>
</evidence>